<evidence type="ECO:0000313" key="3">
    <source>
        <dbReference type="Proteomes" id="UP000018208"/>
    </source>
</evidence>
<dbReference type="EMBL" id="AUWU02000001">
    <property type="protein sequence ID" value="KAH0577764.1"/>
    <property type="molecule type" value="Genomic_DNA"/>
</dbReference>
<gene>
    <name evidence="2" type="ORF">SS50377_21118</name>
</gene>
<name>A0A9P8M0S4_9EUKA</name>
<feature type="coiled-coil region" evidence="1">
    <location>
        <begin position="232"/>
        <end position="286"/>
    </location>
</feature>
<dbReference type="AlphaFoldDB" id="A0A9P8M0S4"/>
<comment type="caution">
    <text evidence="2">The sequence shown here is derived from an EMBL/GenBank/DDBJ whole genome shotgun (WGS) entry which is preliminary data.</text>
</comment>
<sequence>MQNPVQILIQTFQRPHDSKLPSLDYIINTYRDKSYLVQEYILQNQHLHEQFFSLSNYSKIYNLNIPISVAFTQFSPDQILNFVKNHFAYNFEIGNFTQISQQYLEENMINLDFLAIFITFSILFVLNYNGNYDSIFLEFSEAENSILDEKDIFDQSQNNCANNNVNYKNSYNSLLKQFKTCQIHLSDALEEISSLQEKITIQNLQVQNFSQNENLKIESAVNKVKIIYELKLKDLENQNNTIRGQKETVQHNRELNNQIQLFEEQNKELVNKNNQLTQQMREQNLISKNQNFEVQTMEKQISQIKEQAQFHISLMQSKVSQVNQSFIDQQQQLYQLKSDNQRLNEQQETNTQCTTQQIKKYENTIHCLQQEVYSLNKQLVNYQQVDENTDIRDQVKNLKEIVLSIKQHSQLKQQQLKQDIKKLQTQMQDKILAQTILQEKYDNLKKLNVQLAKQSTEKIAENNRITSKLKSMTKSDDIKGQISRAILENTRLENQLKEMKELISNNVIKQQYIDDTEKKENLIFEQLNQQNAEQFLVQDIVLNKENQLPIIIQKQDNLSQEQKVNINTDNLSIKNGQPVTMIIPAILHQQQQEIQQIYPEPFNYSVESEISQYKQIQLKSVSNFSSMEEINLGDINIQLDIPKKPETQHRYLPGIKQINSSSSNTTQGLNLEYKLPANSNACSDADLLNYQVQITEFANLK</sequence>
<feature type="coiled-coil region" evidence="1">
    <location>
        <begin position="344"/>
        <end position="378"/>
    </location>
</feature>
<dbReference type="KEGG" id="ssao:94295141"/>
<keyword evidence="1" id="KW-0175">Coiled coil</keyword>
<accession>A0A9P8M0S4</accession>
<reference evidence="2 3" key="1">
    <citation type="journal article" date="2014" name="PLoS Genet.">
        <title>The Genome of Spironucleus salmonicida Highlights a Fish Pathogen Adapted to Fluctuating Environments.</title>
        <authorList>
            <person name="Xu F."/>
            <person name="Jerlstrom-Hultqvist J."/>
            <person name="Einarsson E."/>
            <person name="Astvaldsson A."/>
            <person name="Svard S.G."/>
            <person name="Andersson J.O."/>
        </authorList>
    </citation>
    <scope>NUCLEOTIDE SEQUENCE [LARGE SCALE GENOMIC DNA]</scope>
    <source>
        <strain evidence="2 3">ATCC 50377</strain>
    </source>
</reference>
<feature type="coiled-coil region" evidence="1">
    <location>
        <begin position="406"/>
        <end position="457"/>
    </location>
</feature>
<evidence type="ECO:0000313" key="2">
    <source>
        <dbReference type="EMBL" id="KAH0577764.1"/>
    </source>
</evidence>
<evidence type="ECO:0000256" key="1">
    <source>
        <dbReference type="SAM" id="Coils"/>
    </source>
</evidence>
<keyword evidence="3" id="KW-1185">Reference proteome</keyword>
<organism evidence="2 3">
    <name type="scientific">Spironucleus salmonicida</name>
    <dbReference type="NCBI Taxonomy" id="348837"/>
    <lineage>
        <taxon>Eukaryota</taxon>
        <taxon>Metamonada</taxon>
        <taxon>Diplomonadida</taxon>
        <taxon>Hexamitidae</taxon>
        <taxon>Hexamitinae</taxon>
        <taxon>Spironucleus</taxon>
    </lineage>
</organism>
<dbReference type="GeneID" id="94295141"/>
<dbReference type="RefSeq" id="XP_067768537.1">
    <property type="nucleotide sequence ID" value="XM_067905055.1"/>
</dbReference>
<proteinExistence type="predicted"/>
<dbReference type="Proteomes" id="UP000018208">
    <property type="component" value="Unassembled WGS sequence"/>
</dbReference>
<protein>
    <submittedName>
        <fullName evidence="2">Uncharacterized protein</fullName>
    </submittedName>
</protein>